<dbReference type="PANTHER" id="PTHR10353:SF36">
    <property type="entry name" value="LP05116P"/>
    <property type="match status" value="1"/>
</dbReference>
<dbReference type="AlphaFoldDB" id="A0A8C6UUF3"/>
<dbReference type="Gene3D" id="3.20.20.80">
    <property type="entry name" value="Glycosidases"/>
    <property type="match status" value="1"/>
</dbReference>
<evidence type="ECO:0000313" key="8">
    <source>
        <dbReference type="Proteomes" id="UP000694523"/>
    </source>
</evidence>
<sequence length="566" mass="63721">TQFFVSTAQVKAELVLVGCDAAAMLEDSDISRMYHYAAFPKDFLWGVTSSAYQIEGGWEADGKGASIWDTFTHQKPSSIPENATGDVACNSYSGVQQDLDLIKTLGVKSYRFSISWPRLFPNGTTAEPVNPKGLDYYNALIDGLLSLNVAPVVTLYHWDLPQALQDDGGWKNENIIKLFNGYAEFCFKTFGDRVRFWITFNDPFTVAWKGYGSGEMPPNLKADPGTAPYHVGRILLKAHATVYHTYQTYRPTQKGLVSIALNGDWYEPLDVNVPRDLEAADRAMQFRLGWFAHPIFKNGDYPEAMKFQVAAKSDLQRLKESRLPALTEDEKAMIRGTADVFCLNHHTTKIAKSSTQQLTPHSYQYDWDIMEQELTHFPQTGLKGQRAVSWGLRRVLNWIKLEYGDPEVYVTDNGVATERKVSDDDSARVFFLKTYIDEALKAQSLDGVRLRGYLGAPLMDGFEWLQGYTVGSGLIHVDFTNSTLPRTHKYSSQLYQGIVKKNGFPPGEDETLLHGHFRDDMIWSTATASYQVQRVPLSLGDCPGASFSGCTIVLFQPVFRTFLKMW</sequence>
<dbReference type="SUPFAM" id="SSF51445">
    <property type="entry name" value="(Trans)glycosidases"/>
    <property type="match status" value="1"/>
</dbReference>
<dbReference type="PANTHER" id="PTHR10353">
    <property type="entry name" value="GLYCOSYL HYDROLASE"/>
    <property type="match status" value="1"/>
</dbReference>
<keyword evidence="8" id="KW-1185">Reference proteome</keyword>
<protein>
    <recommendedName>
        <fullName evidence="9">Lactase</fullName>
    </recommendedName>
</protein>
<evidence type="ECO:0000256" key="4">
    <source>
        <dbReference type="ARBA" id="ARBA00023180"/>
    </source>
</evidence>
<dbReference type="InterPro" id="IPR033132">
    <property type="entry name" value="GH_1_N_CS"/>
</dbReference>
<evidence type="ECO:0000256" key="2">
    <source>
        <dbReference type="ARBA" id="ARBA00011738"/>
    </source>
</evidence>
<dbReference type="Pfam" id="PF00232">
    <property type="entry name" value="Glyco_hydro_1"/>
    <property type="match status" value="1"/>
</dbReference>
<keyword evidence="5" id="KW-0326">Glycosidase</keyword>
<evidence type="ECO:0008006" key="9">
    <source>
        <dbReference type="Google" id="ProtNLM"/>
    </source>
</evidence>
<keyword evidence="4" id="KW-0325">Glycoprotein</keyword>
<reference evidence="7" key="2">
    <citation type="submission" date="2025-09" db="UniProtKB">
        <authorList>
            <consortium name="Ensembl"/>
        </authorList>
    </citation>
    <scope>IDENTIFICATION</scope>
</reference>
<name>A0A8C6UUF3_9GOBI</name>
<dbReference type="PRINTS" id="PR00131">
    <property type="entry name" value="GLHYDRLASE1"/>
</dbReference>
<dbReference type="GO" id="GO:0004553">
    <property type="term" value="F:hydrolase activity, hydrolyzing O-glycosyl compounds"/>
    <property type="evidence" value="ECO:0007669"/>
    <property type="project" value="InterPro"/>
</dbReference>
<dbReference type="InterPro" id="IPR017853">
    <property type="entry name" value="GH"/>
</dbReference>
<comment type="subunit">
    <text evidence="2">Homodimer.</text>
</comment>
<dbReference type="PROSITE" id="PS00653">
    <property type="entry name" value="GLYCOSYL_HYDROL_F1_2"/>
    <property type="match status" value="1"/>
</dbReference>
<proteinExistence type="inferred from homology"/>
<accession>A0A8C6UUF3</accession>
<evidence type="ECO:0000256" key="5">
    <source>
        <dbReference type="ARBA" id="ARBA00023295"/>
    </source>
</evidence>
<keyword evidence="3" id="KW-0378">Hydrolase</keyword>
<dbReference type="InterPro" id="IPR001360">
    <property type="entry name" value="Glyco_hydro_1"/>
</dbReference>
<comment type="similarity">
    <text evidence="1 6">Belongs to the glycosyl hydrolase 1 family.</text>
</comment>
<dbReference type="Ensembl" id="ENSNMLT00000043980.1">
    <property type="protein sequence ID" value="ENSNMLP00000039529.1"/>
    <property type="gene ID" value="ENSNMLG00000024339.1"/>
</dbReference>
<dbReference type="FunFam" id="3.20.20.80:FF:000013">
    <property type="entry name" value="lactase-phlorizin hydrolase"/>
    <property type="match status" value="1"/>
</dbReference>
<evidence type="ECO:0000256" key="1">
    <source>
        <dbReference type="ARBA" id="ARBA00010838"/>
    </source>
</evidence>
<dbReference type="GO" id="GO:0005975">
    <property type="term" value="P:carbohydrate metabolic process"/>
    <property type="evidence" value="ECO:0007669"/>
    <property type="project" value="InterPro"/>
</dbReference>
<organism evidence="7 8">
    <name type="scientific">Neogobius melanostomus</name>
    <name type="common">round goby</name>
    <dbReference type="NCBI Taxonomy" id="47308"/>
    <lineage>
        <taxon>Eukaryota</taxon>
        <taxon>Metazoa</taxon>
        <taxon>Chordata</taxon>
        <taxon>Craniata</taxon>
        <taxon>Vertebrata</taxon>
        <taxon>Euteleostomi</taxon>
        <taxon>Actinopterygii</taxon>
        <taxon>Neopterygii</taxon>
        <taxon>Teleostei</taxon>
        <taxon>Neoteleostei</taxon>
        <taxon>Acanthomorphata</taxon>
        <taxon>Gobiaria</taxon>
        <taxon>Gobiiformes</taxon>
        <taxon>Gobioidei</taxon>
        <taxon>Gobiidae</taxon>
        <taxon>Benthophilinae</taxon>
        <taxon>Neogobiini</taxon>
        <taxon>Neogobius</taxon>
    </lineage>
</organism>
<evidence type="ECO:0000256" key="3">
    <source>
        <dbReference type="ARBA" id="ARBA00022801"/>
    </source>
</evidence>
<dbReference type="Proteomes" id="UP000694523">
    <property type="component" value="Unplaced"/>
</dbReference>
<evidence type="ECO:0000313" key="7">
    <source>
        <dbReference type="Ensembl" id="ENSNMLP00000039529.1"/>
    </source>
</evidence>
<evidence type="ECO:0000256" key="6">
    <source>
        <dbReference type="RuleBase" id="RU003690"/>
    </source>
</evidence>
<reference evidence="7" key="1">
    <citation type="submission" date="2025-08" db="UniProtKB">
        <authorList>
            <consortium name="Ensembl"/>
        </authorList>
    </citation>
    <scope>IDENTIFICATION</scope>
</reference>